<sequence length="1062" mass="117899">MVMSREAPVISTGAAITGKSHKKNTQEAAAAALQQMAHEKADARLPDTAKYLGFNAVQNKMLKIRAHTLHMALATRFNSDILAPDRKQVLDELLNGRDPENDRPWNLSLLLAEGSQGLILHTLLDPNQFLEDASMYSFCRLRAFISLLLEIEPSMLLEFDKSRRTPLHCLIFSAASEEDEAASSKLLNASKEAIITFMCTKDGFDSRFSRLAKQGKQGKLERQGIESRHIERRQRPAPAPAPTYHNDSENDSADEQTANTCAVYGGTCAGQNNLGMLCCIRDCGAAMEDALASLQELSSMDSGQLTFHAVHAAIEEDIAFPPAVVEALKPCFDIVDSFGRTCLHLAVSMPFTNTKIQWAKSLARMCPGLLAESCEVYVTDSKKKKVTPLQYLAEQRLLDPMPRQRMIKVQNYRFGQDDPMAILDIPPLSTTMDAKLAALEDDLKLHCLAANEDSELCRSYMYTETNEKEIDFPLRDVTVSKKTLDSLCQHFRPDRQLKSVSIENVKIEWDQTSKAYLDTQDWGCAGNSDLYLVFNWLKQTQSVRKVFQVSVNDFDDQTPGSLWRRHSDKAIVECLKGLDVETWDWQRPDIPCSAIQEAAGDSVKTLYLYSSGLDAVLESWASPSGLPRLKKLERIYLCAGQGLESREHAKKSATNFKATIEKNYSEVNGRSLEAVEFAMLQTPEQRALDDRNSSASANEHEANEWLHSMDQFAAFMDQIGNGNSKVPIKVALIDDGVKSSYRGLDDNILCGQSWPIPRTTQETTKVPRVVMSPKYNSSQTGHGTIMAWYIRRMCPRVKLCVAKLDPVVPGLPTVEDKVTFTVDSVIKSLGVAIRKAIDANILIFCANPDKGAEYANNLTYPYHLEKERIFCIGAAGRNGKRWDWIDAKDKSCTYLLPGVDLDIHMETKQPMQPVFVQPSPLITNERPIVGRTLRERSKQSGSSLACALAAGLAAMILHCSRVSGASHKQIDYLRTYDGMKSALDSLYPDGGASASAAGEGQWLPVSSLPSGRSYAHISSSDKKLAVLEDRVERFLENMPDDYIVTVPSNGRVTRTSTMNGNS</sequence>
<dbReference type="SUPFAM" id="SSF52743">
    <property type="entry name" value="Subtilisin-like"/>
    <property type="match status" value="1"/>
</dbReference>
<dbReference type="Proteomes" id="UP001583186">
    <property type="component" value="Unassembled WGS sequence"/>
</dbReference>
<evidence type="ECO:0000313" key="2">
    <source>
        <dbReference type="EMBL" id="KAL1903267.1"/>
    </source>
</evidence>
<feature type="compositionally biased region" description="Basic and acidic residues" evidence="1">
    <location>
        <begin position="218"/>
        <end position="229"/>
    </location>
</feature>
<protein>
    <recommendedName>
        <fullName evidence="4">Peptidase S8/S53 domain-containing protein</fullName>
    </recommendedName>
</protein>
<dbReference type="InterPro" id="IPR015500">
    <property type="entry name" value="Peptidase_S8_subtilisin-rel"/>
</dbReference>
<evidence type="ECO:0008006" key="4">
    <source>
        <dbReference type="Google" id="ProtNLM"/>
    </source>
</evidence>
<dbReference type="Gene3D" id="3.40.50.200">
    <property type="entry name" value="Peptidase S8/S53 domain"/>
    <property type="match status" value="1"/>
</dbReference>
<evidence type="ECO:0000256" key="1">
    <source>
        <dbReference type="SAM" id="MobiDB-lite"/>
    </source>
</evidence>
<gene>
    <name evidence="2" type="ORF">Sste5346_000552</name>
</gene>
<evidence type="ECO:0000313" key="3">
    <source>
        <dbReference type="Proteomes" id="UP001583186"/>
    </source>
</evidence>
<name>A0ABR3ZSU6_9PEZI</name>
<proteinExistence type="predicted"/>
<feature type="region of interest" description="Disordered" evidence="1">
    <location>
        <begin position="214"/>
        <end position="252"/>
    </location>
</feature>
<organism evidence="2 3">
    <name type="scientific">Sporothrix stenoceras</name>
    <dbReference type="NCBI Taxonomy" id="5173"/>
    <lineage>
        <taxon>Eukaryota</taxon>
        <taxon>Fungi</taxon>
        <taxon>Dikarya</taxon>
        <taxon>Ascomycota</taxon>
        <taxon>Pezizomycotina</taxon>
        <taxon>Sordariomycetes</taxon>
        <taxon>Sordariomycetidae</taxon>
        <taxon>Ophiostomatales</taxon>
        <taxon>Ophiostomataceae</taxon>
        <taxon>Sporothrix</taxon>
    </lineage>
</organism>
<comment type="caution">
    <text evidence="2">The sequence shown here is derived from an EMBL/GenBank/DDBJ whole genome shotgun (WGS) entry which is preliminary data.</text>
</comment>
<dbReference type="PRINTS" id="PR00723">
    <property type="entry name" value="SUBTILISIN"/>
</dbReference>
<dbReference type="InterPro" id="IPR036852">
    <property type="entry name" value="Peptidase_S8/S53_dom_sf"/>
</dbReference>
<keyword evidence="3" id="KW-1185">Reference proteome</keyword>
<reference evidence="2 3" key="1">
    <citation type="journal article" date="2024" name="IMA Fungus">
        <title>IMA Genome - F19 : A genome assembly and annotation guide to empower mycologists, including annotated draft genome sequences of Ceratocystis pirilliformis, Diaporthe australafricana, Fusarium ophioides, Paecilomyces lecythidis, and Sporothrix stenoceras.</title>
        <authorList>
            <person name="Aylward J."/>
            <person name="Wilson A.M."/>
            <person name="Visagie C.M."/>
            <person name="Spraker J."/>
            <person name="Barnes I."/>
            <person name="Buitendag C."/>
            <person name="Ceriani C."/>
            <person name="Del Mar Angel L."/>
            <person name="du Plessis D."/>
            <person name="Fuchs T."/>
            <person name="Gasser K."/>
            <person name="Kramer D."/>
            <person name="Li W."/>
            <person name="Munsamy K."/>
            <person name="Piso A."/>
            <person name="Price J.L."/>
            <person name="Sonnekus B."/>
            <person name="Thomas C."/>
            <person name="van der Nest A."/>
            <person name="van Dijk A."/>
            <person name="van Heerden A."/>
            <person name="van Vuuren N."/>
            <person name="Yilmaz N."/>
            <person name="Duong T.A."/>
            <person name="van der Merwe N.A."/>
            <person name="Wingfield M.J."/>
            <person name="Wingfield B.D."/>
        </authorList>
    </citation>
    <scope>NUCLEOTIDE SEQUENCE [LARGE SCALE GENOMIC DNA]</scope>
    <source>
        <strain evidence="2 3">CMW 5346</strain>
    </source>
</reference>
<accession>A0ABR3ZSU6</accession>
<dbReference type="EMBL" id="JAWCUI010000002">
    <property type="protein sequence ID" value="KAL1903267.1"/>
    <property type="molecule type" value="Genomic_DNA"/>
</dbReference>